<dbReference type="Proteomes" id="UP001595555">
    <property type="component" value="Unassembled WGS sequence"/>
</dbReference>
<organism evidence="3 4">
    <name type="scientific">Cellvibrio fontiphilus</name>
    <dbReference type="NCBI Taxonomy" id="1815559"/>
    <lineage>
        <taxon>Bacteria</taxon>
        <taxon>Pseudomonadati</taxon>
        <taxon>Pseudomonadota</taxon>
        <taxon>Gammaproteobacteria</taxon>
        <taxon>Cellvibrionales</taxon>
        <taxon>Cellvibrionaceae</taxon>
        <taxon>Cellvibrio</taxon>
    </lineage>
</organism>
<proteinExistence type="inferred from homology"/>
<dbReference type="InterPro" id="IPR035093">
    <property type="entry name" value="RelE/ParE_toxin_dom_sf"/>
</dbReference>
<dbReference type="InterPro" id="IPR051803">
    <property type="entry name" value="TA_system_RelE-like_toxin"/>
</dbReference>
<gene>
    <name evidence="3" type="ORF">ACFODX_11450</name>
</gene>
<evidence type="ECO:0000256" key="1">
    <source>
        <dbReference type="ARBA" id="ARBA00006226"/>
    </source>
</evidence>
<dbReference type="Gene3D" id="3.30.2310.20">
    <property type="entry name" value="RelE-like"/>
    <property type="match status" value="1"/>
</dbReference>
<dbReference type="SUPFAM" id="SSF143011">
    <property type="entry name" value="RelE-like"/>
    <property type="match status" value="1"/>
</dbReference>
<accession>A0ABV7FEX5</accession>
<evidence type="ECO:0000256" key="2">
    <source>
        <dbReference type="ARBA" id="ARBA00022649"/>
    </source>
</evidence>
<dbReference type="PANTHER" id="PTHR33755">
    <property type="entry name" value="TOXIN PARE1-RELATED"/>
    <property type="match status" value="1"/>
</dbReference>
<dbReference type="EMBL" id="JBHRTF010000004">
    <property type="protein sequence ID" value="MFC3116175.1"/>
    <property type="molecule type" value="Genomic_DNA"/>
</dbReference>
<dbReference type="Pfam" id="PF05016">
    <property type="entry name" value="ParE_toxin"/>
    <property type="match status" value="1"/>
</dbReference>
<evidence type="ECO:0000313" key="4">
    <source>
        <dbReference type="Proteomes" id="UP001595555"/>
    </source>
</evidence>
<name>A0ABV7FEX5_9GAMM</name>
<protein>
    <submittedName>
        <fullName evidence="3">Type II toxin-antitoxin system RelE/ParE family toxin</fullName>
    </submittedName>
</protein>
<dbReference type="InterPro" id="IPR007712">
    <property type="entry name" value="RelE/ParE_toxin"/>
</dbReference>
<dbReference type="RefSeq" id="WP_378119187.1">
    <property type="nucleotide sequence ID" value="NZ_JBHRTF010000004.1"/>
</dbReference>
<dbReference type="NCBIfam" id="TIGR02385">
    <property type="entry name" value="RelE_StbE"/>
    <property type="match status" value="1"/>
</dbReference>
<reference evidence="4" key="1">
    <citation type="journal article" date="2019" name="Int. J. Syst. Evol. Microbiol.">
        <title>The Global Catalogue of Microorganisms (GCM) 10K type strain sequencing project: providing services to taxonomists for standard genome sequencing and annotation.</title>
        <authorList>
            <consortium name="The Broad Institute Genomics Platform"/>
            <consortium name="The Broad Institute Genome Sequencing Center for Infectious Disease"/>
            <person name="Wu L."/>
            <person name="Ma J."/>
        </authorList>
    </citation>
    <scope>NUCLEOTIDE SEQUENCE [LARGE SCALE GENOMIC DNA]</scope>
    <source>
        <strain evidence="4">KCTC 52237</strain>
    </source>
</reference>
<comment type="similarity">
    <text evidence="1">Belongs to the RelE toxin family.</text>
</comment>
<keyword evidence="4" id="KW-1185">Reference proteome</keyword>
<keyword evidence="2" id="KW-1277">Toxin-antitoxin system</keyword>
<evidence type="ECO:0000313" key="3">
    <source>
        <dbReference type="EMBL" id="MFC3116175.1"/>
    </source>
</evidence>
<sequence>MKVIWSARAVMDLEDIQAYIAKDNASYAPVFAARLLKATRHLPEFPLSGRIMPEAQQSDIRELLFQDYRIVYRVTTKQIEIVMVVHGSRNLENLIV</sequence>
<comment type="caution">
    <text evidence="3">The sequence shown here is derived from an EMBL/GenBank/DDBJ whole genome shotgun (WGS) entry which is preliminary data.</text>
</comment>